<dbReference type="AlphaFoldDB" id="F2CXI0"/>
<organism evidence="2">
    <name type="scientific">Hordeum vulgare subsp. vulgare</name>
    <name type="common">Domesticated barley</name>
    <dbReference type="NCBI Taxonomy" id="112509"/>
    <lineage>
        <taxon>Eukaryota</taxon>
        <taxon>Viridiplantae</taxon>
        <taxon>Streptophyta</taxon>
        <taxon>Embryophyta</taxon>
        <taxon>Tracheophyta</taxon>
        <taxon>Spermatophyta</taxon>
        <taxon>Magnoliopsida</taxon>
        <taxon>Liliopsida</taxon>
        <taxon>Poales</taxon>
        <taxon>Poaceae</taxon>
        <taxon>BOP clade</taxon>
        <taxon>Pooideae</taxon>
        <taxon>Triticodae</taxon>
        <taxon>Triticeae</taxon>
        <taxon>Hordeinae</taxon>
        <taxon>Hordeum</taxon>
    </lineage>
</organism>
<evidence type="ECO:0000313" key="2">
    <source>
        <dbReference type="EMBL" id="BAJ87551.1"/>
    </source>
</evidence>
<proteinExistence type="evidence at transcript level"/>
<reference evidence="2" key="1">
    <citation type="journal article" date="2011" name="Plant Physiol.">
        <title>Comprehensive sequence analysis of 24,783 barley full-length cDNAs derived from 12 clone libraries.</title>
        <authorList>
            <person name="Matsumoto T."/>
            <person name="Tanaka T."/>
            <person name="Sakai H."/>
            <person name="Amano N."/>
            <person name="Kanamori H."/>
            <person name="Kurita K."/>
            <person name="Kikuta A."/>
            <person name="Kamiya K."/>
            <person name="Yamamoto M."/>
            <person name="Ikawa H."/>
            <person name="Fujii N."/>
            <person name="Hori K."/>
            <person name="Itoh T."/>
            <person name="Sato K."/>
        </authorList>
    </citation>
    <scope>NUCLEOTIDE SEQUENCE</scope>
    <source>
        <tissue evidence="2">Shoot</tissue>
    </source>
</reference>
<feature type="region of interest" description="Disordered" evidence="1">
    <location>
        <begin position="1"/>
        <end position="26"/>
    </location>
</feature>
<dbReference type="EMBL" id="AK356333">
    <property type="protein sequence ID" value="BAJ87551.1"/>
    <property type="molecule type" value="mRNA"/>
</dbReference>
<accession>F2CXI0</accession>
<protein>
    <submittedName>
        <fullName evidence="2">Predicted protein</fullName>
    </submittedName>
</protein>
<sequence>MLLDVVAPAMDPRTPHHSHGIGNEGKLQADGGASLYRIRPDSSYKVAWSSLGLVHPGVASDREEHGDIHVQASSPPLHVQASSPPLQI</sequence>
<evidence type="ECO:0000256" key="1">
    <source>
        <dbReference type="SAM" id="MobiDB-lite"/>
    </source>
</evidence>
<name>F2CXI0_HORVV</name>